<evidence type="ECO:0000256" key="3">
    <source>
        <dbReference type="ARBA" id="ARBA00022679"/>
    </source>
</evidence>
<proteinExistence type="inferred from homology"/>
<feature type="transmembrane region" description="Helical" evidence="13">
    <location>
        <begin position="352"/>
        <end position="378"/>
    </location>
</feature>
<keyword evidence="6" id="KW-0333">Golgi apparatus</keyword>
<gene>
    <name evidence="15" type="ORF">FCM35_KLT06263</name>
</gene>
<evidence type="ECO:0000256" key="9">
    <source>
        <dbReference type="ARBA" id="ARBA00051800"/>
    </source>
</evidence>
<dbReference type="GO" id="GO:0047259">
    <property type="term" value="F:glucomannan 4-beta-mannosyltransferase activity"/>
    <property type="evidence" value="ECO:0007669"/>
    <property type="project" value="UniProtKB-EC"/>
</dbReference>
<keyword evidence="7 13" id="KW-0472">Membrane</keyword>
<evidence type="ECO:0000256" key="2">
    <source>
        <dbReference type="ARBA" id="ARBA00022676"/>
    </source>
</evidence>
<evidence type="ECO:0000256" key="11">
    <source>
        <dbReference type="ARBA" id="ARBA00066505"/>
    </source>
</evidence>
<evidence type="ECO:0000256" key="7">
    <source>
        <dbReference type="ARBA" id="ARBA00023136"/>
    </source>
</evidence>
<evidence type="ECO:0000313" key="15">
    <source>
        <dbReference type="EMBL" id="KAF3329185.1"/>
    </source>
</evidence>
<evidence type="ECO:0000259" key="14">
    <source>
        <dbReference type="Pfam" id="PF13632"/>
    </source>
</evidence>
<evidence type="ECO:0000256" key="4">
    <source>
        <dbReference type="ARBA" id="ARBA00022692"/>
    </source>
</evidence>
<dbReference type="InterPro" id="IPR029044">
    <property type="entry name" value="Nucleotide-diphossugar_trans"/>
</dbReference>
<protein>
    <recommendedName>
        <fullName evidence="11">glucomannan 4-beta-mannosyltransferase</fullName>
        <ecNumber evidence="11">2.4.1.32</ecNumber>
    </recommendedName>
</protein>
<evidence type="ECO:0000313" key="16">
    <source>
        <dbReference type="Proteomes" id="UP000623129"/>
    </source>
</evidence>
<keyword evidence="4 13" id="KW-0812">Transmembrane</keyword>
<evidence type="ECO:0000256" key="13">
    <source>
        <dbReference type="SAM" id="Phobius"/>
    </source>
</evidence>
<feature type="compositionally biased region" description="Basic residues" evidence="12">
    <location>
        <begin position="686"/>
        <end position="696"/>
    </location>
</feature>
<feature type="region of interest" description="Disordered" evidence="12">
    <location>
        <begin position="651"/>
        <end position="696"/>
    </location>
</feature>
<dbReference type="GO" id="GO:0051753">
    <property type="term" value="F:mannan synthase activity"/>
    <property type="evidence" value="ECO:0007669"/>
    <property type="project" value="UniProtKB-ARBA"/>
</dbReference>
<dbReference type="GO" id="GO:0071555">
    <property type="term" value="P:cell wall organization"/>
    <property type="evidence" value="ECO:0007669"/>
    <property type="project" value="UniProtKB-KW"/>
</dbReference>
<dbReference type="SUPFAM" id="SSF53448">
    <property type="entry name" value="Nucleotide-diphospho-sugar transferases"/>
    <property type="match status" value="1"/>
</dbReference>
<evidence type="ECO:0000256" key="8">
    <source>
        <dbReference type="ARBA" id="ARBA00023316"/>
    </source>
</evidence>
<dbReference type="EMBL" id="SWLB01000015">
    <property type="protein sequence ID" value="KAF3329185.1"/>
    <property type="molecule type" value="Genomic_DNA"/>
</dbReference>
<dbReference type="PANTHER" id="PTHR32044:SF18">
    <property type="entry name" value="GLUCOMANNAN 4-BETA-MANNOSYLTRANSFERASE 6-RELATED"/>
    <property type="match status" value="1"/>
</dbReference>
<dbReference type="PANTHER" id="PTHR32044">
    <property type="entry name" value="GLUCOMANNAN 4-BETA-MANNOSYLTRANSFERASE 9"/>
    <property type="match status" value="1"/>
</dbReference>
<comment type="caution">
    <text evidence="15">The sequence shown here is derived from an EMBL/GenBank/DDBJ whole genome shotgun (WGS) entry which is preliminary data.</text>
</comment>
<keyword evidence="16" id="KW-1185">Reference proteome</keyword>
<dbReference type="AlphaFoldDB" id="A0A833QMH5"/>
<keyword evidence="5 13" id="KW-1133">Transmembrane helix</keyword>
<sequence>MMMSVIVLVEKAFMGLASGYAKAFRRRPKRIYKCDPIVEDKEFGSLAYPMVLVQIPMYNEKEVYELSIGAACNLTWPSDRLIVQVLDDSTDPFIKDLVKEECEKWSKKGINIKYETRKDRAGYKAGNLREGMKHEYVQNCEYVAMFDADFQPEPDFLAKTVPFLVHNPRLALVQARWEFVNANDCLLTRMQEMSMDYHFKVEQEAGSSICGFFGYNGTAGVWRAQAINEAGGWYDRTTAEDMDLAVRAALLGWDFLYIGSIKVKSELPSTLKAYRSQQHRWSCGPALLFKKMLREILTAKKVPIGKKFYIVYNFFIARRFISAFFTFFFFSLLLPVRIFFPEITVPGWELVLIPTIITLLSSVGTPRSFHLIVLWVLFENVMALHRCKAIFIGLLEAGRANEWIVTEKLGNLPKMKRIVNLAPTRFGLKDRHLTSFRPWVGARESRQEEVQQRGGSSTGHRKAFTTESPSLVSLGAAALSPSLKPPPRPQSAHHLTGSILPLSTLHQWLDFHPIPGSMFYFSLLVPPPRPLSAHHLTGRLTSSLGNIQGWRAHVDLCVQISVNLCGSIVYLKFVVKLSCMDHQEKDGGGSEKPFLWNCLEKYQKLGETPPNFLSYDWLGVRDESVGEDVKWHLDTLSAEIALFKEMLECEEDRRESNGEKMRESDGEKRRESDGEKKERQREEKKERRRKRGRGHF</sequence>
<dbReference type="FunFam" id="3.90.550.10:FF:000015">
    <property type="entry name" value="Glucomannan 4-beta-mannosyltransferase 9"/>
    <property type="match status" value="1"/>
</dbReference>
<feature type="transmembrane region" description="Helical" evidence="13">
    <location>
        <begin position="320"/>
        <end position="340"/>
    </location>
</feature>
<comment type="catalytic activity">
    <reaction evidence="9">
        <text>GDP-mannose + (glucomannan)n = GDP + (glucomannan)n+1.</text>
        <dbReference type="EC" id="2.4.1.32"/>
    </reaction>
</comment>
<dbReference type="CDD" id="cd06437">
    <property type="entry name" value="CESA_CaSu_A2"/>
    <property type="match status" value="1"/>
</dbReference>
<evidence type="ECO:0000256" key="12">
    <source>
        <dbReference type="SAM" id="MobiDB-lite"/>
    </source>
</evidence>
<comment type="similarity">
    <text evidence="10">Belongs to the glycosyltransferase 2 family. Plant cellulose synthase-like A subfamily.</text>
</comment>
<keyword evidence="2" id="KW-0328">Glycosyltransferase</keyword>
<evidence type="ECO:0000256" key="1">
    <source>
        <dbReference type="ARBA" id="ARBA00004653"/>
    </source>
</evidence>
<dbReference type="EC" id="2.4.1.32" evidence="11"/>
<feature type="domain" description="Glycosyltransferase 2-like" evidence="14">
    <location>
        <begin position="142"/>
        <end position="333"/>
    </location>
</feature>
<keyword evidence="3" id="KW-0808">Transferase</keyword>
<keyword evidence="8" id="KW-0961">Cell wall biogenesis/degradation</keyword>
<reference evidence="15" key="1">
    <citation type="submission" date="2020-01" db="EMBL/GenBank/DDBJ databases">
        <title>Genome sequence of Kobresia littledalei, the first chromosome-level genome in the family Cyperaceae.</title>
        <authorList>
            <person name="Qu G."/>
        </authorList>
    </citation>
    <scope>NUCLEOTIDE SEQUENCE</scope>
    <source>
        <strain evidence="15">C.B.Clarke</strain>
        <tissue evidence="15">Leaf</tissue>
    </source>
</reference>
<accession>A0A833QMH5</accession>
<dbReference type="GO" id="GO:0000139">
    <property type="term" value="C:Golgi membrane"/>
    <property type="evidence" value="ECO:0007669"/>
    <property type="project" value="UniProtKB-SubCell"/>
</dbReference>
<dbReference type="Proteomes" id="UP000623129">
    <property type="component" value="Unassembled WGS sequence"/>
</dbReference>
<dbReference type="InterPro" id="IPR001173">
    <property type="entry name" value="Glyco_trans_2-like"/>
</dbReference>
<evidence type="ECO:0000256" key="5">
    <source>
        <dbReference type="ARBA" id="ARBA00022989"/>
    </source>
</evidence>
<evidence type="ECO:0000256" key="6">
    <source>
        <dbReference type="ARBA" id="ARBA00023034"/>
    </source>
</evidence>
<organism evidence="15 16">
    <name type="scientific">Carex littledalei</name>
    <dbReference type="NCBI Taxonomy" id="544730"/>
    <lineage>
        <taxon>Eukaryota</taxon>
        <taxon>Viridiplantae</taxon>
        <taxon>Streptophyta</taxon>
        <taxon>Embryophyta</taxon>
        <taxon>Tracheophyta</taxon>
        <taxon>Spermatophyta</taxon>
        <taxon>Magnoliopsida</taxon>
        <taxon>Liliopsida</taxon>
        <taxon>Poales</taxon>
        <taxon>Cyperaceae</taxon>
        <taxon>Cyperoideae</taxon>
        <taxon>Cariceae</taxon>
        <taxon>Carex</taxon>
        <taxon>Carex subgen. Euthyceras</taxon>
    </lineage>
</organism>
<dbReference type="OrthoDB" id="72851at2759"/>
<comment type="subcellular location">
    <subcellularLocation>
        <location evidence="1">Golgi apparatus membrane</location>
        <topology evidence="1">Multi-pass membrane protein</topology>
    </subcellularLocation>
</comment>
<feature type="region of interest" description="Disordered" evidence="12">
    <location>
        <begin position="444"/>
        <end position="463"/>
    </location>
</feature>
<feature type="compositionally biased region" description="Basic and acidic residues" evidence="12">
    <location>
        <begin position="651"/>
        <end position="685"/>
    </location>
</feature>
<evidence type="ECO:0000256" key="10">
    <source>
        <dbReference type="ARBA" id="ARBA00060879"/>
    </source>
</evidence>
<dbReference type="Gene3D" id="3.90.550.10">
    <property type="entry name" value="Spore Coat Polysaccharide Biosynthesis Protein SpsA, Chain A"/>
    <property type="match status" value="1"/>
</dbReference>
<name>A0A833QMH5_9POAL</name>
<dbReference type="Pfam" id="PF13632">
    <property type="entry name" value="Glyco_trans_2_3"/>
    <property type="match status" value="1"/>
</dbReference>